<comment type="caution">
    <text evidence="1">The sequence shown here is derived from an EMBL/GenBank/DDBJ whole genome shotgun (WGS) entry which is preliminary data.</text>
</comment>
<accession>A0AAD5URT3</accession>
<gene>
    <name evidence="1" type="ORF">HK103_004787</name>
</gene>
<evidence type="ECO:0000313" key="1">
    <source>
        <dbReference type="EMBL" id="KAJ3261836.1"/>
    </source>
</evidence>
<sequence>MIKSIVTSYFRNKFRTGITIPKRHLHFNYDRNEMIRFYKMANGELEPEYGNHTLILYFLYNGDWKNYEKVTRGNYLMKKYKDKSKDDDFEWHQRLCMNRGIAFNTDFAYWCYEKFVKSSDKNFSILDLRYQDSIKSKISNRLIMCNDTSFIYKNYCIWIPDIPSEETCRKLFKSNPEMNYLIARVCAIGNYIDLYKELNVLPEVSVMKEAVVSNSKDIVEYMKKTDKYYIILNDYTENYMKEEHIETVESGKFDPSNYNEDALKFSLNHISSREFYNNYEEYDISNNLRLPMEDDFCMNLPYGCPDLLGTGYIEGSYVFSFMNYMKNNGLSK</sequence>
<dbReference type="AlphaFoldDB" id="A0AAD5URT3"/>
<evidence type="ECO:0000313" key="2">
    <source>
        <dbReference type="Proteomes" id="UP001210925"/>
    </source>
</evidence>
<name>A0AAD5URT3_9FUNG</name>
<dbReference type="EMBL" id="JADGKB010000004">
    <property type="protein sequence ID" value="KAJ3261836.1"/>
    <property type="molecule type" value="Genomic_DNA"/>
</dbReference>
<keyword evidence="2" id="KW-1185">Reference proteome</keyword>
<dbReference type="Proteomes" id="UP001210925">
    <property type="component" value="Unassembled WGS sequence"/>
</dbReference>
<reference evidence="1" key="1">
    <citation type="submission" date="2020-05" db="EMBL/GenBank/DDBJ databases">
        <title>Phylogenomic resolution of chytrid fungi.</title>
        <authorList>
            <person name="Stajich J.E."/>
            <person name="Amses K."/>
            <person name="Simmons R."/>
            <person name="Seto K."/>
            <person name="Myers J."/>
            <person name="Bonds A."/>
            <person name="Quandt C.A."/>
            <person name="Barry K."/>
            <person name="Liu P."/>
            <person name="Grigoriev I."/>
            <person name="Longcore J.E."/>
            <person name="James T.Y."/>
        </authorList>
    </citation>
    <scope>NUCLEOTIDE SEQUENCE</scope>
    <source>
        <strain evidence="1">PLAUS21</strain>
    </source>
</reference>
<protein>
    <submittedName>
        <fullName evidence="1">Uncharacterized protein</fullName>
    </submittedName>
</protein>
<organism evidence="1 2">
    <name type="scientific">Boothiomyces macroporosus</name>
    <dbReference type="NCBI Taxonomy" id="261099"/>
    <lineage>
        <taxon>Eukaryota</taxon>
        <taxon>Fungi</taxon>
        <taxon>Fungi incertae sedis</taxon>
        <taxon>Chytridiomycota</taxon>
        <taxon>Chytridiomycota incertae sedis</taxon>
        <taxon>Chytridiomycetes</taxon>
        <taxon>Rhizophydiales</taxon>
        <taxon>Terramycetaceae</taxon>
        <taxon>Boothiomyces</taxon>
    </lineage>
</organism>
<proteinExistence type="predicted"/>